<reference evidence="2 3" key="1">
    <citation type="submission" date="2018-04" db="EMBL/GenBank/DDBJ databases">
        <title>Altererythrobacter sp. HME9302 genome sequencing and assembly.</title>
        <authorList>
            <person name="Kang H."/>
            <person name="Kim H."/>
            <person name="Joh K."/>
        </authorList>
    </citation>
    <scope>NUCLEOTIDE SEQUENCE [LARGE SCALE GENOMIC DNA]</scope>
    <source>
        <strain evidence="2 3">HME9302</strain>
    </source>
</reference>
<dbReference type="OrthoDB" id="7325958at2"/>
<feature type="chain" id="PRO_5016744303" description="Tetratricopeptide repeat protein" evidence="1">
    <location>
        <begin position="32"/>
        <end position="446"/>
    </location>
</feature>
<gene>
    <name evidence="2" type="ORF">HME9302_01185</name>
</gene>
<dbReference type="Proteomes" id="UP000253727">
    <property type="component" value="Unassembled WGS sequence"/>
</dbReference>
<evidence type="ECO:0000256" key="1">
    <source>
        <dbReference type="SAM" id="SignalP"/>
    </source>
</evidence>
<keyword evidence="1" id="KW-0732">Signal</keyword>
<feature type="signal peptide" evidence="1">
    <location>
        <begin position="1"/>
        <end position="31"/>
    </location>
</feature>
<accession>A0A369Q9Q7</accession>
<dbReference type="InterPro" id="IPR011990">
    <property type="entry name" value="TPR-like_helical_dom_sf"/>
</dbReference>
<evidence type="ECO:0000313" key="3">
    <source>
        <dbReference type="Proteomes" id="UP000253727"/>
    </source>
</evidence>
<keyword evidence="3" id="KW-1185">Reference proteome</keyword>
<protein>
    <recommendedName>
        <fullName evidence="4">Tetratricopeptide repeat protein</fullName>
    </recommendedName>
</protein>
<dbReference type="RefSeq" id="WP_115366236.1">
    <property type="nucleotide sequence ID" value="NZ_QBKA01000002.1"/>
</dbReference>
<dbReference type="SUPFAM" id="SSF48452">
    <property type="entry name" value="TPR-like"/>
    <property type="match status" value="1"/>
</dbReference>
<dbReference type="AlphaFoldDB" id="A0A369Q9Q7"/>
<name>A0A369Q9Q7_9SPHN</name>
<proteinExistence type="predicted"/>
<evidence type="ECO:0000313" key="2">
    <source>
        <dbReference type="EMBL" id="RDC59987.1"/>
    </source>
</evidence>
<dbReference type="Gene3D" id="1.25.40.10">
    <property type="entry name" value="Tetratricopeptide repeat domain"/>
    <property type="match status" value="1"/>
</dbReference>
<evidence type="ECO:0008006" key="4">
    <source>
        <dbReference type="Google" id="ProtNLM"/>
    </source>
</evidence>
<comment type="caution">
    <text evidence="2">The sequence shown here is derived from an EMBL/GenBank/DDBJ whole genome shotgun (WGS) entry which is preliminary data.</text>
</comment>
<dbReference type="EMBL" id="QBKA01000002">
    <property type="protein sequence ID" value="RDC59987.1"/>
    <property type="molecule type" value="Genomic_DNA"/>
</dbReference>
<sequence>MKSNTIRLNRRKRSGSHIVMALALATGLAVAATGFAEPAYAAQKKNKKDDKKADAPEYSDEFRELYAPIAKSYNEAPDNRAALAPQIPALVAASTTPDDKKAAGSLVYNIGVISGDEAMQKQGLTMELESGKATSERTAQLNFLAGQNAYRAKDFAGARTYYQRALDGGYTENDPEMLIAESYVGSQEFPKALEFYRKRINDRIAAGQTLDRETILRARTIAMQADLVDDATEFTEYMVRYYPSTEAWGDAIAIQRNYGNYDKPELLDLMRLAARTDSLRTERDYIDYIVAADTLRQASEVNRVAKQGVAAGLLRNDDTLVMDVLAESDRRMKIDKSELAGLEADARKAGSKATLVTSAGDVLLGMGRPAKAEEYYRLALTRPGVDTPRVLTRLGIAQLDQGDVSGANETFAKVEGARKAIARLWGAYAAQEAGGTPAAAATEDAL</sequence>
<organism evidence="2 3">
    <name type="scientific">Alteripontixanthobacter maritimus</name>
    <dbReference type="NCBI Taxonomy" id="2161824"/>
    <lineage>
        <taxon>Bacteria</taxon>
        <taxon>Pseudomonadati</taxon>
        <taxon>Pseudomonadota</taxon>
        <taxon>Alphaproteobacteria</taxon>
        <taxon>Sphingomonadales</taxon>
        <taxon>Erythrobacteraceae</taxon>
        <taxon>Alteripontixanthobacter</taxon>
    </lineage>
</organism>